<dbReference type="PANTHER" id="PTHR30469">
    <property type="entry name" value="MULTIDRUG RESISTANCE PROTEIN MDTA"/>
    <property type="match status" value="1"/>
</dbReference>
<dbReference type="InterPro" id="IPR006143">
    <property type="entry name" value="RND_pump_MFP"/>
</dbReference>
<reference evidence="9 10" key="1">
    <citation type="submission" date="2015-01" db="EMBL/GenBank/DDBJ databases">
        <title>Draft genome of Vibrio mytili type strain CAIM 528.</title>
        <authorList>
            <person name="Gonzalez-Castillo A."/>
            <person name="Gomez-Gil B."/>
            <person name="Enciso-Ibarra J."/>
        </authorList>
    </citation>
    <scope>NUCLEOTIDE SEQUENCE [LARGE SCALE GENOMIC DNA]</scope>
    <source>
        <strain evidence="9 10">CAIM 528</strain>
    </source>
</reference>
<keyword evidence="2" id="KW-0175">Coiled coil</keyword>
<evidence type="ECO:0000256" key="1">
    <source>
        <dbReference type="ARBA" id="ARBA00009477"/>
    </source>
</evidence>
<evidence type="ECO:0000259" key="8">
    <source>
        <dbReference type="Pfam" id="PF25989"/>
    </source>
</evidence>
<evidence type="ECO:0000313" key="9">
    <source>
        <dbReference type="EMBL" id="KIN12179.1"/>
    </source>
</evidence>
<protein>
    <submittedName>
        <fullName evidence="9">Hemolysin D</fullName>
    </submittedName>
</protein>
<evidence type="ECO:0000256" key="3">
    <source>
        <dbReference type="SAM" id="MobiDB-lite"/>
    </source>
</evidence>
<evidence type="ECO:0000256" key="2">
    <source>
        <dbReference type="SAM" id="Coils"/>
    </source>
</evidence>
<feature type="region of interest" description="Disordered" evidence="3">
    <location>
        <begin position="341"/>
        <end position="364"/>
    </location>
</feature>
<evidence type="ECO:0000259" key="5">
    <source>
        <dbReference type="Pfam" id="PF25876"/>
    </source>
</evidence>
<feature type="domain" description="YknX-like C-terminal permuted SH3-like" evidence="8">
    <location>
        <begin position="274"/>
        <end position="339"/>
    </location>
</feature>
<comment type="similarity">
    <text evidence="1">Belongs to the membrane fusion protein (MFP) (TC 8.A.1) family.</text>
</comment>
<dbReference type="PANTHER" id="PTHR30469:SF13">
    <property type="entry name" value="HAE1 FAMILY EFFLUX PUMP MFP COMPONENT"/>
    <property type="match status" value="1"/>
</dbReference>
<dbReference type="Proteomes" id="UP000031977">
    <property type="component" value="Unassembled WGS sequence"/>
</dbReference>
<evidence type="ECO:0000259" key="6">
    <source>
        <dbReference type="Pfam" id="PF25917"/>
    </source>
</evidence>
<feature type="compositionally biased region" description="Polar residues" evidence="3">
    <location>
        <begin position="342"/>
        <end position="358"/>
    </location>
</feature>
<name>A0A0C3DL57_9VIBR</name>
<dbReference type="Gene3D" id="1.10.287.470">
    <property type="entry name" value="Helix hairpin bin"/>
    <property type="match status" value="1"/>
</dbReference>
<evidence type="ECO:0000256" key="4">
    <source>
        <dbReference type="SAM" id="SignalP"/>
    </source>
</evidence>
<feature type="domain" description="CusB-like beta-barrel" evidence="7">
    <location>
        <begin position="193"/>
        <end position="265"/>
    </location>
</feature>
<keyword evidence="4" id="KW-0732">Signal</keyword>
<evidence type="ECO:0000313" key="10">
    <source>
        <dbReference type="Proteomes" id="UP000031977"/>
    </source>
</evidence>
<comment type="caution">
    <text evidence="9">The sequence shown here is derived from an EMBL/GenBank/DDBJ whole genome shotgun (WGS) entry which is preliminary data.</text>
</comment>
<evidence type="ECO:0000259" key="7">
    <source>
        <dbReference type="Pfam" id="PF25954"/>
    </source>
</evidence>
<dbReference type="GO" id="GO:1990281">
    <property type="term" value="C:efflux pump complex"/>
    <property type="evidence" value="ECO:0007669"/>
    <property type="project" value="TreeGrafter"/>
</dbReference>
<dbReference type="Pfam" id="PF25989">
    <property type="entry name" value="YknX_C"/>
    <property type="match status" value="1"/>
</dbReference>
<dbReference type="Pfam" id="PF25876">
    <property type="entry name" value="HH_MFP_RND"/>
    <property type="match status" value="1"/>
</dbReference>
<feature type="domain" description="Multidrug resistance protein MdtA-like barrel-sandwich hybrid" evidence="6">
    <location>
        <begin position="60"/>
        <end position="181"/>
    </location>
</feature>
<proteinExistence type="inferred from homology"/>
<dbReference type="NCBIfam" id="TIGR01730">
    <property type="entry name" value="RND_mfp"/>
    <property type="match status" value="1"/>
</dbReference>
<dbReference type="EMBL" id="JXOK01000006">
    <property type="protein sequence ID" value="KIN12179.1"/>
    <property type="molecule type" value="Genomic_DNA"/>
</dbReference>
<dbReference type="STRING" id="50718.SU60_02450"/>
<dbReference type="AlphaFoldDB" id="A0A0C3DL57"/>
<dbReference type="InterPro" id="IPR058637">
    <property type="entry name" value="YknX-like_C"/>
</dbReference>
<dbReference type="Gene3D" id="2.40.420.20">
    <property type="match status" value="1"/>
</dbReference>
<dbReference type="SUPFAM" id="SSF111369">
    <property type="entry name" value="HlyD-like secretion proteins"/>
    <property type="match status" value="1"/>
</dbReference>
<feature type="domain" description="Multidrug resistance protein MdtA-like alpha-helical hairpin" evidence="5">
    <location>
        <begin position="94"/>
        <end position="153"/>
    </location>
</feature>
<dbReference type="FunFam" id="2.40.30.170:FF:000010">
    <property type="entry name" value="Efflux RND transporter periplasmic adaptor subunit"/>
    <property type="match status" value="1"/>
</dbReference>
<accession>A0A0C3DL57</accession>
<feature type="chain" id="PRO_5002176748" evidence="4">
    <location>
        <begin position="26"/>
        <end position="364"/>
    </location>
</feature>
<dbReference type="InterPro" id="IPR058625">
    <property type="entry name" value="MdtA-like_BSH"/>
</dbReference>
<keyword evidence="10" id="KW-1185">Reference proteome</keyword>
<dbReference type="Gene3D" id="2.40.50.100">
    <property type="match status" value="1"/>
</dbReference>
<dbReference type="Gene3D" id="2.40.30.170">
    <property type="match status" value="1"/>
</dbReference>
<feature type="signal peptide" evidence="4">
    <location>
        <begin position="1"/>
        <end position="25"/>
    </location>
</feature>
<dbReference type="FunFam" id="2.40.420.20:FF:000007">
    <property type="entry name" value="HAE1 family efflux pump MFP component"/>
    <property type="match status" value="1"/>
</dbReference>
<dbReference type="GO" id="GO:0015562">
    <property type="term" value="F:efflux transmembrane transporter activity"/>
    <property type="evidence" value="ECO:0007669"/>
    <property type="project" value="TreeGrafter"/>
</dbReference>
<sequence>MKATLSVSILSLSLSLIMASPSALSAPRGPSAVTVVTEQVQTHQINQSLSLIGKLKAAESVVIAAEVSGKVKKIAVKANQNVQQGQLLIQLNDDRAQAAIVEASAYLKDEQRKLKEYQRLVKRNAITPTEIDAQKASVQIAEARLDAAKADLADLHIRAPFSGTVGLIDFSRGKMVSAGTELVTLDDLSEMELDLQVPERYLSMLSVGMRVEATSSAWGEQRFIGNVIGIDTRISAETLNLRVRIKFDNPENQLKPGMLMNASLAFPAIEAPIIPVQALEYSGTKRYVYVIDQDSKASRQEVQLGARVGNEVVIESGVEVGDKIVVQGIVNMRDGVKVTETVAPSKSNSQSPVSTQSESAEEQN</sequence>
<feature type="coiled-coil region" evidence="2">
    <location>
        <begin position="100"/>
        <end position="158"/>
    </location>
</feature>
<gene>
    <name evidence="9" type="ORF">SU60_02450</name>
</gene>
<dbReference type="Pfam" id="PF25917">
    <property type="entry name" value="BSH_RND"/>
    <property type="match status" value="1"/>
</dbReference>
<organism evidence="9 10">
    <name type="scientific">Vibrio mytili</name>
    <dbReference type="NCBI Taxonomy" id="50718"/>
    <lineage>
        <taxon>Bacteria</taxon>
        <taxon>Pseudomonadati</taxon>
        <taxon>Pseudomonadota</taxon>
        <taxon>Gammaproteobacteria</taxon>
        <taxon>Vibrionales</taxon>
        <taxon>Vibrionaceae</taxon>
        <taxon>Vibrio</taxon>
    </lineage>
</organism>
<dbReference type="InterPro" id="IPR058624">
    <property type="entry name" value="MdtA-like_HH"/>
</dbReference>
<dbReference type="Pfam" id="PF25954">
    <property type="entry name" value="Beta-barrel_RND_2"/>
    <property type="match status" value="1"/>
</dbReference>
<dbReference type="InterPro" id="IPR058792">
    <property type="entry name" value="Beta-barrel_RND_2"/>
</dbReference>